<evidence type="ECO:0000313" key="3">
    <source>
        <dbReference type="EMBL" id="CAH9119110.1"/>
    </source>
</evidence>
<dbReference type="InterPro" id="IPR001584">
    <property type="entry name" value="Integrase_cat-core"/>
</dbReference>
<dbReference type="PANTHER" id="PTHR11439:SF487">
    <property type="entry name" value="RNA-DIRECTED DNA POLYMERASE"/>
    <property type="match status" value="1"/>
</dbReference>
<evidence type="ECO:0000259" key="2">
    <source>
        <dbReference type="PROSITE" id="PS50994"/>
    </source>
</evidence>
<dbReference type="CDD" id="cd09272">
    <property type="entry name" value="RNase_HI_RT_Ty1"/>
    <property type="match status" value="1"/>
</dbReference>
<feature type="compositionally biased region" description="Low complexity" evidence="1">
    <location>
        <begin position="375"/>
        <end position="386"/>
    </location>
</feature>
<dbReference type="SUPFAM" id="SSF53098">
    <property type="entry name" value="Ribonuclease H-like"/>
    <property type="match status" value="1"/>
</dbReference>
<reference evidence="3" key="1">
    <citation type="submission" date="2022-07" db="EMBL/GenBank/DDBJ databases">
        <authorList>
            <person name="Macas J."/>
            <person name="Novak P."/>
            <person name="Neumann P."/>
        </authorList>
    </citation>
    <scope>NUCLEOTIDE SEQUENCE</scope>
</reference>
<keyword evidence="4" id="KW-1185">Reference proteome</keyword>
<dbReference type="InterPro" id="IPR013103">
    <property type="entry name" value="RVT_2"/>
</dbReference>
<evidence type="ECO:0000313" key="4">
    <source>
        <dbReference type="Proteomes" id="UP001152523"/>
    </source>
</evidence>
<dbReference type="PROSITE" id="PS50994">
    <property type="entry name" value="INTEGRASE"/>
    <property type="match status" value="1"/>
</dbReference>
<proteinExistence type="predicted"/>
<dbReference type="GO" id="GO:0003676">
    <property type="term" value="F:nucleic acid binding"/>
    <property type="evidence" value="ECO:0007669"/>
    <property type="project" value="InterPro"/>
</dbReference>
<dbReference type="PANTHER" id="PTHR11439">
    <property type="entry name" value="GAG-POL-RELATED RETROTRANSPOSON"/>
    <property type="match status" value="1"/>
</dbReference>
<protein>
    <recommendedName>
        <fullName evidence="2">Integrase catalytic domain-containing protein</fullName>
    </recommendedName>
</protein>
<dbReference type="AlphaFoldDB" id="A0AAV0EAL7"/>
<feature type="domain" description="Integrase catalytic" evidence="2">
    <location>
        <begin position="85"/>
        <end position="258"/>
    </location>
</feature>
<dbReference type="InterPro" id="IPR043502">
    <property type="entry name" value="DNA/RNA_pol_sf"/>
</dbReference>
<dbReference type="Pfam" id="PF07727">
    <property type="entry name" value="RVT_2"/>
    <property type="match status" value="1"/>
</dbReference>
<dbReference type="InterPro" id="IPR025724">
    <property type="entry name" value="GAG-pre-integrase_dom"/>
</dbReference>
<dbReference type="InterPro" id="IPR012337">
    <property type="entry name" value="RNaseH-like_sf"/>
</dbReference>
<dbReference type="InterPro" id="IPR057670">
    <property type="entry name" value="SH3_retrovirus"/>
</dbReference>
<dbReference type="Pfam" id="PF13976">
    <property type="entry name" value="gag_pre-integrs"/>
    <property type="match status" value="1"/>
</dbReference>
<comment type="caution">
    <text evidence="3">The sequence shown here is derived from an EMBL/GenBank/DDBJ whole genome shotgun (WGS) entry which is preliminary data.</text>
</comment>
<gene>
    <name evidence="3" type="ORF">CEPIT_LOCUS22518</name>
</gene>
<accession>A0AAV0EAL7</accession>
<evidence type="ECO:0000256" key="1">
    <source>
        <dbReference type="SAM" id="MobiDB-lite"/>
    </source>
</evidence>
<dbReference type="Proteomes" id="UP001152523">
    <property type="component" value="Unassembled WGS sequence"/>
</dbReference>
<sequence>MIEYLDRHSRRLIGAGKRRNGLYYFEDFSRVHVVGVSKKNDSMDTWHQRLGHPSETVMKWLDPVSGIQSSISNPCEICLRAKHARDIFPTSVSKTTRIFELVHCDVWGPYNTASSCGARSFLTIVDDFSRAVWVYLLVDKTEVFSMFMNFCAMVDRQFSQRIKMVRSDNGTEFNCLKDFFRTSGIIFQTSCVATPQQNGRVERKHRHILNVARALRFQAHLPIHFWGECVLTAAHLINLTPSAVLKHKTPFEILFQKPPDYKELRVFGCLCFAYNLRSSKDKFMSRSRKCVFVGYSFGKKGWKVYDLETHEYFTSRDVKFFEDQFPFATPLADDLEESSPMPIIDTWEYPSSTPPPTSSSEVALPPTSTQEASDMDPSLDSLPPDLGRGKRLKTPSVRLKDYETHTIIHESPFLAPPVSSRPSGTPFPIAHYVSCNKFSPRYQKFLSALSVQTEPTSFQEAVKDAGWREAMRAEIRALEENHTWTMQPLPSGKRALGCRWVYKIKYHADGSIERLKARLVIFGNRQVEGLDYNETFAPVAKMVTVRAFLAVAASKNWELHQMDVHNAFLHGDLDEEVYMQVPQGYAASDPSLVCRLHKSLYGLKQAPRCWFAKLVGALKRYGFLQSYADYSLFTRTKGSIQLNVLVYVDDLIISGNDHEAILHFKSYLSDCFHMKDLGTLRYFLGIEVARNPSGLFLTQRKYTLDILSETGLLGSKPASFPIEQNHSLATASGPPLADPEPYRRLLGRLIYLAVTRPDLTYSVHVLSQFMQAPGQAHWDAALRVVRYLKGSPGQGILLRSDSDLSLTGWCDSDWAACPLTRRSLSGWLVFLGHSPVSWKTKKQSTVSRSSAESEYRAMAAATCELKWLKALLLSLGVNHTKAIPLFCDSQSALHIARNPVFHERTKHIEVDCHFVRDAIKENLIAPSYVPTTVQLADIFTKALGKTQFQFLLRKLGILNPHAPT</sequence>
<dbReference type="Gene3D" id="3.30.420.10">
    <property type="entry name" value="Ribonuclease H-like superfamily/Ribonuclease H"/>
    <property type="match status" value="1"/>
</dbReference>
<organism evidence="3 4">
    <name type="scientific">Cuscuta epithymum</name>
    <dbReference type="NCBI Taxonomy" id="186058"/>
    <lineage>
        <taxon>Eukaryota</taxon>
        <taxon>Viridiplantae</taxon>
        <taxon>Streptophyta</taxon>
        <taxon>Embryophyta</taxon>
        <taxon>Tracheophyta</taxon>
        <taxon>Spermatophyta</taxon>
        <taxon>Magnoliopsida</taxon>
        <taxon>eudicotyledons</taxon>
        <taxon>Gunneridae</taxon>
        <taxon>Pentapetalae</taxon>
        <taxon>asterids</taxon>
        <taxon>lamiids</taxon>
        <taxon>Solanales</taxon>
        <taxon>Convolvulaceae</taxon>
        <taxon>Cuscuteae</taxon>
        <taxon>Cuscuta</taxon>
        <taxon>Cuscuta subgen. Cuscuta</taxon>
    </lineage>
</organism>
<name>A0AAV0EAL7_9ASTE</name>
<dbReference type="Pfam" id="PF25597">
    <property type="entry name" value="SH3_retrovirus"/>
    <property type="match status" value="1"/>
</dbReference>
<dbReference type="InterPro" id="IPR036397">
    <property type="entry name" value="RNaseH_sf"/>
</dbReference>
<feature type="region of interest" description="Disordered" evidence="1">
    <location>
        <begin position="344"/>
        <end position="392"/>
    </location>
</feature>
<dbReference type="SUPFAM" id="SSF56672">
    <property type="entry name" value="DNA/RNA polymerases"/>
    <property type="match status" value="1"/>
</dbReference>
<dbReference type="GO" id="GO:0015074">
    <property type="term" value="P:DNA integration"/>
    <property type="evidence" value="ECO:0007669"/>
    <property type="project" value="InterPro"/>
</dbReference>
<dbReference type="EMBL" id="CAMAPF010000913">
    <property type="protein sequence ID" value="CAH9119110.1"/>
    <property type="molecule type" value="Genomic_DNA"/>
</dbReference>